<dbReference type="AlphaFoldDB" id="A0A5C7EG89"/>
<keyword evidence="2" id="KW-1185">Reference proteome</keyword>
<dbReference type="OrthoDB" id="9804723at2"/>
<name>A0A5C7EG89_9PROT</name>
<dbReference type="RefSeq" id="WP_147801160.1">
    <property type="nucleotide sequence ID" value="NZ_VPFL01000037.1"/>
</dbReference>
<gene>
    <name evidence="1" type="ORF">FR698_15855</name>
</gene>
<reference evidence="1 2" key="1">
    <citation type="submission" date="2019-08" db="EMBL/GenBank/DDBJ databases">
        <title>Pelomicrobium methylotrophicum gen. nov., sp. nov. a moderately thermophilic, facultatively anaerobic, lithoautotrophic and methylotrophic bacterium isolated from a terrestrial mud volcano.</title>
        <authorList>
            <person name="Slobodkina G.B."/>
            <person name="Merkel A.Y."/>
            <person name="Slobodkin A.I."/>
        </authorList>
    </citation>
    <scope>NUCLEOTIDE SEQUENCE [LARGE SCALE GENOMIC DNA]</scope>
    <source>
        <strain evidence="1 2">SM250</strain>
    </source>
</reference>
<protein>
    <submittedName>
        <fullName evidence="1">Uncharacterized protein</fullName>
    </submittedName>
</protein>
<evidence type="ECO:0000313" key="1">
    <source>
        <dbReference type="EMBL" id="TXF10040.1"/>
    </source>
</evidence>
<accession>A0A5C7EG89</accession>
<dbReference type="Proteomes" id="UP000321201">
    <property type="component" value="Unassembled WGS sequence"/>
</dbReference>
<evidence type="ECO:0000313" key="2">
    <source>
        <dbReference type="Proteomes" id="UP000321201"/>
    </source>
</evidence>
<dbReference type="EMBL" id="VPFL01000037">
    <property type="protein sequence ID" value="TXF10040.1"/>
    <property type="molecule type" value="Genomic_DNA"/>
</dbReference>
<organism evidence="1 2">
    <name type="scientific">Pelomicrobium methylotrophicum</name>
    <dbReference type="NCBI Taxonomy" id="2602750"/>
    <lineage>
        <taxon>Bacteria</taxon>
        <taxon>Pseudomonadati</taxon>
        <taxon>Pseudomonadota</taxon>
        <taxon>Hydrogenophilia</taxon>
        <taxon>Hydrogenophilia incertae sedis</taxon>
        <taxon>Pelomicrobium</taxon>
    </lineage>
</organism>
<dbReference type="InParanoid" id="A0A5C7EG89"/>
<sequence length="86" mass="9973">MEYVQGMEEHVPGLEALLMLGCSHFVTRERPAEMANAMMWFYYSMLTLGFPLFDRSRHYGLPIRPVRPAVEGWGVNPLRLDLTFQP</sequence>
<comment type="caution">
    <text evidence="1">The sequence shown here is derived from an EMBL/GenBank/DDBJ whole genome shotgun (WGS) entry which is preliminary data.</text>
</comment>
<proteinExistence type="predicted"/>